<keyword evidence="7" id="KW-1185">Reference proteome</keyword>
<evidence type="ECO:0000256" key="5">
    <source>
        <dbReference type="PROSITE-ProRule" id="PRU01191"/>
    </source>
</evidence>
<feature type="region of interest" description="SAW" evidence="5">
    <location>
        <begin position="586"/>
        <end position="661"/>
    </location>
</feature>
<gene>
    <name evidence="6" type="ORF">RchiOBHm_Chr5g0065461</name>
</gene>
<dbReference type="InterPro" id="IPR005202">
    <property type="entry name" value="TF_GRAS"/>
</dbReference>
<sequence>MDPRFSEFPNFNDQTLLPDMLNEYPSSHPFEDLSFLDPNPSNYALSSSFAPEGDDGEFSGSVLKYINQVLMEEDMELKPCMFHDPLALQATEESLYEAIGGKYPTSQDQNPICTDQNVHGNGNGNGNGMVGCELMVPDVICKNELLVQFNRGAEEGSKFLPRGQLVSAEGNKPYAVADRKAGDAVVMTQKNGSEHFCVSSRGKKNHRREEIDLEDGRCNKQSAVYMDDEEGELSDIFDKVLLSKPIKSKDDQVSQNGANNGLQQDGQSVGIGNGKVCGKNQGNKKEVIDLRALLISCAEAVSVDDRETASELLKQIMQHSSPFGDYTQRLAHCFANALEARLAGTGTQTYTALSTKRMSAADTLKFYQAYIAVCPFMKMLMVFANHMILKAAEKAETLHIIDFGILYGFQWPALIHCLSRRPGGPPKLRITGVELPLSGFRPEERVQETGHRLSKYCKRFNVPFEYCAIAKKWETLQFDDLKVQRNEVLAVNCLCRFKYLLDETVVVNSPRDIVLNLIRKLNPDVFVQSVVNGSHQFPFFVPRFREALFHFSALFDMLDNNLPPDDQMRLGFEKEFIGREVVNIVACEGSQRIVRPETYKQWQIRNMRAGFRQLPLDHEVMNKIKDTVKMGYHPYFVVDEDGHWMLQGWKGRIMFASACWAPSRT</sequence>
<dbReference type="Gramene" id="PRQ34132">
    <property type="protein sequence ID" value="PRQ34132"/>
    <property type="gene ID" value="RchiOBHm_Chr5g0065461"/>
</dbReference>
<dbReference type="EMBL" id="PDCK01000043">
    <property type="protein sequence ID" value="PRQ34132.1"/>
    <property type="molecule type" value="Genomic_DNA"/>
</dbReference>
<comment type="similarity">
    <text evidence="5">Belongs to the GRAS family.</text>
</comment>
<feature type="region of interest" description="VHIID" evidence="5">
    <location>
        <begin position="367"/>
        <end position="432"/>
    </location>
</feature>
<dbReference type="PROSITE" id="PS50985">
    <property type="entry name" value="GRAS"/>
    <property type="match status" value="1"/>
</dbReference>
<comment type="caution">
    <text evidence="5">Lacks conserved residue(s) required for the propagation of feature annotation.</text>
</comment>
<evidence type="ECO:0000256" key="3">
    <source>
        <dbReference type="ARBA" id="ARBA00023163"/>
    </source>
</evidence>
<dbReference type="PANTHER" id="PTHR31636">
    <property type="entry name" value="OSJNBA0084A10.13 PROTEIN-RELATED"/>
    <property type="match status" value="1"/>
</dbReference>
<protein>
    <submittedName>
        <fullName evidence="6">Putative transcription factor GRAS family</fullName>
    </submittedName>
</protein>
<keyword evidence="3" id="KW-0804">Transcription</keyword>
<feature type="region of interest" description="Leucine repeat I (LRI)" evidence="5">
    <location>
        <begin position="288"/>
        <end position="348"/>
    </location>
</feature>
<keyword evidence="2" id="KW-0805">Transcription regulation</keyword>
<dbReference type="AlphaFoldDB" id="A0A2P6QIX5"/>
<dbReference type="OMA" id="CTSYTIE"/>
<evidence type="ECO:0000256" key="2">
    <source>
        <dbReference type="ARBA" id="ARBA00023015"/>
    </source>
</evidence>
<reference evidence="6 7" key="1">
    <citation type="journal article" date="2018" name="Nat. Genet.">
        <title>The Rosa genome provides new insights in the design of modern roses.</title>
        <authorList>
            <person name="Bendahmane M."/>
        </authorList>
    </citation>
    <scope>NUCLEOTIDE SEQUENCE [LARGE SCALE GENOMIC DNA]</scope>
    <source>
        <strain evidence="7">cv. Old Blush</strain>
    </source>
</reference>
<dbReference type="STRING" id="74649.A0A2P6QIX5"/>
<comment type="subcellular location">
    <subcellularLocation>
        <location evidence="1">Nucleus</location>
    </subcellularLocation>
</comment>
<evidence type="ECO:0000256" key="1">
    <source>
        <dbReference type="ARBA" id="ARBA00004123"/>
    </source>
</evidence>
<feature type="short sequence motif" description="VHIID" evidence="5">
    <location>
        <begin position="398"/>
        <end position="402"/>
    </location>
</feature>
<feature type="region of interest" description="Leucine repeat II (LRII)" evidence="5">
    <location>
        <begin position="448"/>
        <end position="480"/>
    </location>
</feature>
<accession>A0A2P6QIX5</accession>
<dbReference type="Pfam" id="PF03514">
    <property type="entry name" value="GRAS"/>
    <property type="match status" value="1"/>
</dbReference>
<dbReference type="GO" id="GO:0005634">
    <property type="term" value="C:nucleus"/>
    <property type="evidence" value="ECO:0007669"/>
    <property type="project" value="UniProtKB-SubCell"/>
</dbReference>
<evidence type="ECO:0000313" key="7">
    <source>
        <dbReference type="Proteomes" id="UP000238479"/>
    </source>
</evidence>
<dbReference type="OrthoDB" id="47276at2759"/>
<keyword evidence="4" id="KW-0539">Nucleus</keyword>
<evidence type="ECO:0000313" key="6">
    <source>
        <dbReference type="EMBL" id="PRQ34132.1"/>
    </source>
</evidence>
<comment type="caution">
    <text evidence="6">The sequence shown here is derived from an EMBL/GenBank/DDBJ whole genome shotgun (WGS) entry which is preliminary data.</text>
</comment>
<dbReference type="Proteomes" id="UP000238479">
    <property type="component" value="Chromosome 5"/>
</dbReference>
<organism evidence="6 7">
    <name type="scientific">Rosa chinensis</name>
    <name type="common">China rose</name>
    <dbReference type="NCBI Taxonomy" id="74649"/>
    <lineage>
        <taxon>Eukaryota</taxon>
        <taxon>Viridiplantae</taxon>
        <taxon>Streptophyta</taxon>
        <taxon>Embryophyta</taxon>
        <taxon>Tracheophyta</taxon>
        <taxon>Spermatophyta</taxon>
        <taxon>Magnoliopsida</taxon>
        <taxon>eudicotyledons</taxon>
        <taxon>Gunneridae</taxon>
        <taxon>Pentapetalae</taxon>
        <taxon>rosids</taxon>
        <taxon>fabids</taxon>
        <taxon>Rosales</taxon>
        <taxon>Rosaceae</taxon>
        <taxon>Rosoideae</taxon>
        <taxon>Rosoideae incertae sedis</taxon>
        <taxon>Rosa</taxon>
    </lineage>
</organism>
<evidence type="ECO:0000256" key="4">
    <source>
        <dbReference type="ARBA" id="ARBA00023242"/>
    </source>
</evidence>
<proteinExistence type="inferred from homology"/>
<name>A0A2P6QIX5_ROSCH</name>